<keyword evidence="2" id="KW-1185">Reference proteome</keyword>
<evidence type="ECO:0000313" key="2">
    <source>
        <dbReference type="Proteomes" id="UP001148629"/>
    </source>
</evidence>
<dbReference type="EMBL" id="JANRMS010000733">
    <property type="protein sequence ID" value="KAJ3535146.1"/>
    <property type="molecule type" value="Genomic_DNA"/>
</dbReference>
<evidence type="ECO:0000313" key="1">
    <source>
        <dbReference type="EMBL" id="KAJ3535146.1"/>
    </source>
</evidence>
<proteinExistence type="predicted"/>
<dbReference type="Proteomes" id="UP001148629">
    <property type="component" value="Unassembled WGS sequence"/>
</dbReference>
<protein>
    <submittedName>
        <fullName evidence="1">Uncharacterized protein</fullName>
    </submittedName>
</protein>
<comment type="caution">
    <text evidence="1">The sequence shown here is derived from an EMBL/GenBank/DDBJ whole genome shotgun (WGS) entry which is preliminary data.</text>
</comment>
<gene>
    <name evidence="1" type="ORF">NM208_g7255</name>
</gene>
<reference evidence="1" key="1">
    <citation type="submission" date="2022-08" db="EMBL/GenBank/DDBJ databases">
        <title>Genome Sequence of Fusarium decemcellulare.</title>
        <authorList>
            <person name="Buettner E."/>
        </authorList>
    </citation>
    <scope>NUCLEOTIDE SEQUENCE</scope>
    <source>
        <strain evidence="1">Babe19</strain>
    </source>
</reference>
<accession>A0ACC1SA45</accession>
<organism evidence="1 2">
    <name type="scientific">Fusarium decemcellulare</name>
    <dbReference type="NCBI Taxonomy" id="57161"/>
    <lineage>
        <taxon>Eukaryota</taxon>
        <taxon>Fungi</taxon>
        <taxon>Dikarya</taxon>
        <taxon>Ascomycota</taxon>
        <taxon>Pezizomycotina</taxon>
        <taxon>Sordariomycetes</taxon>
        <taxon>Hypocreomycetidae</taxon>
        <taxon>Hypocreales</taxon>
        <taxon>Nectriaceae</taxon>
        <taxon>Fusarium</taxon>
        <taxon>Fusarium decemcellulare species complex</taxon>
    </lineage>
</organism>
<sequence>MSQSCHQRQHPPSQPNTTFRLYKTSEAIQKHISKPDFESTPLQLHRKEEKSHALLLRSIHVRGMDVTLPLQLINNAAVAQNNLLMSGSYNGTEMSPAAETTVAICMWITLVICGIALLGLIVFMLWVMISDTISERRKRKNRERDEIQLESNITRPSNVASRW</sequence>
<name>A0ACC1SA45_9HYPO</name>